<dbReference type="EMBL" id="DWWV01000200">
    <property type="protein sequence ID" value="HJC11994.1"/>
    <property type="molecule type" value="Genomic_DNA"/>
</dbReference>
<dbReference type="InterPro" id="IPR050226">
    <property type="entry name" value="NagZ_Beta-hexosaminidase"/>
</dbReference>
<evidence type="ECO:0000256" key="7">
    <source>
        <dbReference type="SAM" id="Phobius"/>
    </source>
</evidence>
<evidence type="ECO:0000256" key="5">
    <source>
        <dbReference type="ARBA" id="ARBA00023295"/>
    </source>
</evidence>
<evidence type="ECO:0000256" key="2">
    <source>
        <dbReference type="ARBA" id="ARBA00005336"/>
    </source>
</evidence>
<dbReference type="SUPFAM" id="SSF51445">
    <property type="entry name" value="(Trans)glycosidases"/>
    <property type="match status" value="1"/>
</dbReference>
<evidence type="ECO:0000259" key="8">
    <source>
        <dbReference type="Pfam" id="PF00933"/>
    </source>
</evidence>
<keyword evidence="7" id="KW-0472">Membrane</keyword>
<dbReference type="PANTHER" id="PTHR30480">
    <property type="entry name" value="BETA-HEXOSAMINIDASE-RELATED"/>
    <property type="match status" value="1"/>
</dbReference>
<keyword evidence="5" id="KW-0326">Glycosidase</keyword>
<evidence type="ECO:0000256" key="6">
    <source>
        <dbReference type="SAM" id="MobiDB-lite"/>
    </source>
</evidence>
<evidence type="ECO:0000313" key="10">
    <source>
        <dbReference type="Proteomes" id="UP000823893"/>
    </source>
</evidence>
<feature type="compositionally biased region" description="Acidic residues" evidence="6">
    <location>
        <begin position="66"/>
        <end position="80"/>
    </location>
</feature>
<dbReference type="InterPro" id="IPR017853">
    <property type="entry name" value="GH"/>
</dbReference>
<name>A0A9D2N9B8_9FIRM</name>
<accession>A0A9D2N9B8</accession>
<feature type="compositionally biased region" description="Basic and acidic residues" evidence="6">
    <location>
        <begin position="56"/>
        <end position="65"/>
    </location>
</feature>
<protein>
    <recommendedName>
        <fullName evidence="3">beta-N-acetylhexosaminidase</fullName>
        <ecNumber evidence="3">3.2.1.52</ecNumber>
    </recommendedName>
</protein>
<evidence type="ECO:0000256" key="4">
    <source>
        <dbReference type="ARBA" id="ARBA00022801"/>
    </source>
</evidence>
<dbReference type="InterPro" id="IPR036962">
    <property type="entry name" value="Glyco_hydro_3_N_sf"/>
</dbReference>
<dbReference type="InterPro" id="IPR001764">
    <property type="entry name" value="Glyco_hydro_3_N"/>
</dbReference>
<comment type="catalytic activity">
    <reaction evidence="1">
        <text>Hydrolysis of terminal non-reducing N-acetyl-D-hexosamine residues in N-acetyl-beta-D-hexosaminides.</text>
        <dbReference type="EC" id="3.2.1.52"/>
    </reaction>
</comment>
<dbReference type="PANTHER" id="PTHR30480:SF13">
    <property type="entry name" value="BETA-HEXOSAMINIDASE"/>
    <property type="match status" value="1"/>
</dbReference>
<keyword evidence="7" id="KW-0812">Transmembrane</keyword>
<evidence type="ECO:0000313" key="9">
    <source>
        <dbReference type="EMBL" id="HJC11994.1"/>
    </source>
</evidence>
<reference evidence="9" key="1">
    <citation type="journal article" date="2021" name="PeerJ">
        <title>Extensive microbial diversity within the chicken gut microbiome revealed by metagenomics and culture.</title>
        <authorList>
            <person name="Gilroy R."/>
            <person name="Ravi A."/>
            <person name="Getino M."/>
            <person name="Pursley I."/>
            <person name="Horton D.L."/>
            <person name="Alikhan N.F."/>
            <person name="Baker D."/>
            <person name="Gharbi K."/>
            <person name="Hall N."/>
            <person name="Watson M."/>
            <person name="Adriaenssens E.M."/>
            <person name="Foster-Nyarko E."/>
            <person name="Jarju S."/>
            <person name="Secka A."/>
            <person name="Antonio M."/>
            <person name="Oren A."/>
            <person name="Chaudhuri R.R."/>
            <person name="La Ragione R."/>
            <person name="Hildebrand F."/>
            <person name="Pallen M.J."/>
        </authorList>
    </citation>
    <scope>NUCLEOTIDE SEQUENCE</scope>
    <source>
        <strain evidence="9">ChiSxjej6B18-287</strain>
    </source>
</reference>
<dbReference type="EC" id="3.2.1.52" evidence="3"/>
<comment type="caution">
    <text evidence="9">The sequence shown here is derived from an EMBL/GenBank/DDBJ whole genome shotgun (WGS) entry which is preliminary data.</text>
</comment>
<dbReference type="PROSITE" id="PS00775">
    <property type="entry name" value="GLYCOSYL_HYDROL_F3"/>
    <property type="match status" value="1"/>
</dbReference>
<feature type="domain" description="Glycoside hydrolase family 3 N-terminal" evidence="8">
    <location>
        <begin position="96"/>
        <end position="427"/>
    </location>
</feature>
<feature type="transmembrane region" description="Helical" evidence="7">
    <location>
        <begin position="12"/>
        <end position="33"/>
    </location>
</feature>
<dbReference type="PRINTS" id="PR00133">
    <property type="entry name" value="GLHYDRLASE3"/>
</dbReference>
<feature type="region of interest" description="Disordered" evidence="6">
    <location>
        <begin position="43"/>
        <end position="80"/>
    </location>
</feature>
<proteinExistence type="inferred from homology"/>
<evidence type="ECO:0000256" key="3">
    <source>
        <dbReference type="ARBA" id="ARBA00012663"/>
    </source>
</evidence>
<evidence type="ECO:0000256" key="1">
    <source>
        <dbReference type="ARBA" id="ARBA00001231"/>
    </source>
</evidence>
<sequence length="434" mass="47304">MKNRKKRRRGLAVKMAVLIAEGVCICLLVLGVFRYQQMKSKAQETDEKEEVVQTIEKQETQQEEKQSEEETEQEETLSEEEILQMKIEEIMEGMSLEEKTAQMFMITPEALTGVGQVLEAGDMTREAINEYPVGGLIYFTQNLQDPEQVRKMTGNVQNFSEERIGLPMLLSVDEEGGTVTRFGGNAAFDYDASADMDAIGASGDTRLAYELGEKIGSFLHSLGINMDNAPDADVLSNPANTVVKDRSFGSDCSVVSEMALAELKGLEDQGVKGVLKHFPGHGATTADTHAGYAYTDASLEEMKTNELVPFQDGIEAGADIIMAGHISCPQVTGNEEPASLSEKMINEVLREDMGFSGVVITDAMNMGAIAENYSPAEAAVKAVLAGVDMILMPEDFSQAYTGVLNAVKSGKITEERIDASVYRIVKLKLQISGY</sequence>
<dbReference type="Pfam" id="PF00933">
    <property type="entry name" value="Glyco_hydro_3"/>
    <property type="match status" value="1"/>
</dbReference>
<dbReference type="InterPro" id="IPR019800">
    <property type="entry name" value="Glyco_hydro_3_AS"/>
</dbReference>
<comment type="similarity">
    <text evidence="2">Belongs to the glycosyl hydrolase 3 family.</text>
</comment>
<reference evidence="9" key="2">
    <citation type="submission" date="2021-04" db="EMBL/GenBank/DDBJ databases">
        <authorList>
            <person name="Gilroy R."/>
        </authorList>
    </citation>
    <scope>NUCLEOTIDE SEQUENCE</scope>
    <source>
        <strain evidence="9">ChiSxjej6B18-287</strain>
    </source>
</reference>
<dbReference type="GO" id="GO:0009254">
    <property type="term" value="P:peptidoglycan turnover"/>
    <property type="evidence" value="ECO:0007669"/>
    <property type="project" value="TreeGrafter"/>
</dbReference>
<dbReference type="AlphaFoldDB" id="A0A9D2N9B8"/>
<dbReference type="Proteomes" id="UP000823893">
    <property type="component" value="Unassembled WGS sequence"/>
</dbReference>
<gene>
    <name evidence="9" type="ORF">H9935_14570</name>
</gene>
<keyword evidence="7" id="KW-1133">Transmembrane helix</keyword>
<dbReference type="GO" id="GO:0005975">
    <property type="term" value="P:carbohydrate metabolic process"/>
    <property type="evidence" value="ECO:0007669"/>
    <property type="project" value="InterPro"/>
</dbReference>
<dbReference type="GO" id="GO:0004563">
    <property type="term" value="F:beta-N-acetylhexosaminidase activity"/>
    <property type="evidence" value="ECO:0007669"/>
    <property type="project" value="UniProtKB-EC"/>
</dbReference>
<organism evidence="9 10">
    <name type="scientific">Candidatus Blautia merdigallinarum</name>
    <dbReference type="NCBI Taxonomy" id="2838495"/>
    <lineage>
        <taxon>Bacteria</taxon>
        <taxon>Bacillati</taxon>
        <taxon>Bacillota</taxon>
        <taxon>Clostridia</taxon>
        <taxon>Lachnospirales</taxon>
        <taxon>Lachnospiraceae</taxon>
        <taxon>Blautia</taxon>
    </lineage>
</organism>
<keyword evidence="4 9" id="KW-0378">Hydrolase</keyword>
<dbReference type="Gene3D" id="3.20.20.300">
    <property type="entry name" value="Glycoside hydrolase, family 3, N-terminal domain"/>
    <property type="match status" value="1"/>
</dbReference>